<keyword evidence="5" id="KW-0560">Oxidoreductase</keyword>
<keyword evidence="4" id="KW-0653">Protein transport</keyword>
<dbReference type="Gene3D" id="1.10.287.2900">
    <property type="match status" value="1"/>
</dbReference>
<dbReference type="PANTHER" id="PTHR21622:SF0">
    <property type="entry name" value="COILED-COIL-HELIX-COILED-COIL-HELIX DOMAIN CONTAINING 4"/>
    <property type="match status" value="1"/>
</dbReference>
<keyword evidence="9" id="KW-0676">Redox-active center</keyword>
<reference evidence="12" key="1">
    <citation type="submission" date="2021-06" db="EMBL/GenBank/DDBJ databases">
        <title>Genome Sequence of Mortierella hyaline Strain SCG-10, a Cold-Adapted, Nitrate-Reducing Fungus Isolated from Soil in Minnesota, USA.</title>
        <authorList>
            <person name="Aldossari N."/>
        </authorList>
    </citation>
    <scope>NUCLEOTIDE SEQUENCE</scope>
    <source>
        <strain evidence="12">SCG-10</strain>
    </source>
</reference>
<evidence type="ECO:0000256" key="3">
    <source>
        <dbReference type="ARBA" id="ARBA00022448"/>
    </source>
</evidence>
<evidence type="ECO:0000313" key="13">
    <source>
        <dbReference type="Proteomes" id="UP000707451"/>
    </source>
</evidence>
<dbReference type="PROSITE" id="PS51808">
    <property type="entry name" value="CHCH"/>
    <property type="match status" value="1"/>
</dbReference>
<feature type="compositionally biased region" description="Basic and acidic residues" evidence="11">
    <location>
        <begin position="1"/>
        <end position="15"/>
    </location>
</feature>
<sequence>MSYSRQEENGKDTLHFLEPSPSPSSSSTSSIPSNQSAAYDPETGEFNWDCPCLGGMAQGPCGDTFKEAFSCFVLSEAETKGSDCLEKFTAMNDCFRANGYYDGEDEEDDDVEVEGKEDESEKQETRNV</sequence>
<evidence type="ECO:0000256" key="10">
    <source>
        <dbReference type="ARBA" id="ARBA00033150"/>
    </source>
</evidence>
<comment type="caution">
    <text evidence="12">The sequence shown here is derived from an EMBL/GenBank/DDBJ whole genome shotgun (WGS) entry which is preliminary data.</text>
</comment>
<evidence type="ECO:0000256" key="5">
    <source>
        <dbReference type="ARBA" id="ARBA00023002"/>
    </source>
</evidence>
<dbReference type="Proteomes" id="UP000707451">
    <property type="component" value="Unassembled WGS sequence"/>
</dbReference>
<dbReference type="GO" id="GO:0005743">
    <property type="term" value="C:mitochondrial inner membrane"/>
    <property type="evidence" value="ECO:0007669"/>
    <property type="project" value="UniProtKB-SubCell"/>
</dbReference>
<evidence type="ECO:0000313" key="12">
    <source>
        <dbReference type="EMBL" id="KAG9061171.1"/>
    </source>
</evidence>
<organism evidence="12 13">
    <name type="scientific">Linnemannia hyalina</name>
    <dbReference type="NCBI Taxonomy" id="64524"/>
    <lineage>
        <taxon>Eukaryota</taxon>
        <taxon>Fungi</taxon>
        <taxon>Fungi incertae sedis</taxon>
        <taxon>Mucoromycota</taxon>
        <taxon>Mortierellomycotina</taxon>
        <taxon>Mortierellomycetes</taxon>
        <taxon>Mortierellales</taxon>
        <taxon>Mortierellaceae</taxon>
        <taxon>Linnemannia</taxon>
    </lineage>
</organism>
<accession>A0A9P7XKK0</accession>
<feature type="compositionally biased region" description="Acidic residues" evidence="11">
    <location>
        <begin position="102"/>
        <end position="121"/>
    </location>
</feature>
<evidence type="ECO:0000256" key="4">
    <source>
        <dbReference type="ARBA" id="ARBA00022927"/>
    </source>
</evidence>
<feature type="region of interest" description="Disordered" evidence="11">
    <location>
        <begin position="1"/>
        <end position="40"/>
    </location>
</feature>
<keyword evidence="7" id="KW-0496">Mitochondrion</keyword>
<evidence type="ECO:0000256" key="8">
    <source>
        <dbReference type="ARBA" id="ARBA00023157"/>
    </source>
</evidence>
<gene>
    <name evidence="12" type="primary">MIA40_1</name>
    <name evidence="12" type="ORF">KI688_007509</name>
</gene>
<keyword evidence="6" id="KW-0811">Translocation</keyword>
<evidence type="ECO:0000256" key="2">
    <source>
        <dbReference type="ARBA" id="ARBA00013714"/>
    </source>
</evidence>
<dbReference type="GO" id="GO:0015035">
    <property type="term" value="F:protein-disulfide reductase activity"/>
    <property type="evidence" value="ECO:0007669"/>
    <property type="project" value="InterPro"/>
</dbReference>
<proteinExistence type="predicted"/>
<dbReference type="OrthoDB" id="7481291at2759"/>
<dbReference type="AlphaFoldDB" id="A0A9P7XKK0"/>
<comment type="subcellular location">
    <subcellularLocation>
        <location evidence="1">Mitochondrion inner membrane</location>
        <topology evidence="1">Single-pass type II membrane protein</topology>
        <orientation evidence="1">Intermembrane side</orientation>
    </subcellularLocation>
</comment>
<dbReference type="EMBL" id="JAHRHY010000025">
    <property type="protein sequence ID" value="KAG9061171.1"/>
    <property type="molecule type" value="Genomic_DNA"/>
</dbReference>
<evidence type="ECO:0000256" key="6">
    <source>
        <dbReference type="ARBA" id="ARBA00023010"/>
    </source>
</evidence>
<feature type="compositionally biased region" description="Low complexity" evidence="11">
    <location>
        <begin position="23"/>
        <end position="33"/>
    </location>
</feature>
<dbReference type="GO" id="GO:0045041">
    <property type="term" value="P:protein import into mitochondrial intermembrane space"/>
    <property type="evidence" value="ECO:0007669"/>
    <property type="project" value="InterPro"/>
</dbReference>
<name>A0A9P7XKK0_9FUNG</name>
<dbReference type="InterPro" id="IPR039289">
    <property type="entry name" value="CHCHD4"/>
</dbReference>
<feature type="region of interest" description="Disordered" evidence="11">
    <location>
        <begin position="99"/>
        <end position="128"/>
    </location>
</feature>
<keyword evidence="13" id="KW-1185">Reference proteome</keyword>
<keyword evidence="8" id="KW-1015">Disulfide bond</keyword>
<evidence type="ECO:0000256" key="9">
    <source>
        <dbReference type="ARBA" id="ARBA00023284"/>
    </source>
</evidence>
<evidence type="ECO:0000256" key="11">
    <source>
        <dbReference type="SAM" id="MobiDB-lite"/>
    </source>
</evidence>
<protein>
    <recommendedName>
        <fullName evidence="2">Mitochondrial intermembrane space import and assembly protein 40</fullName>
    </recommendedName>
    <alternativeName>
        <fullName evidence="10">Mitochondrial import inner membrane translocase TIM40</fullName>
    </alternativeName>
</protein>
<evidence type="ECO:0000256" key="7">
    <source>
        <dbReference type="ARBA" id="ARBA00023128"/>
    </source>
</evidence>
<dbReference type="PANTHER" id="PTHR21622">
    <property type="entry name" value="COILED-COIL-HELIX-COILED-COIL-HELIX DOMAIN CONTAINING 4"/>
    <property type="match status" value="1"/>
</dbReference>
<keyword evidence="3" id="KW-0813">Transport</keyword>
<dbReference type="GO" id="GO:0005758">
    <property type="term" value="C:mitochondrial intermembrane space"/>
    <property type="evidence" value="ECO:0007669"/>
    <property type="project" value="TreeGrafter"/>
</dbReference>
<evidence type="ECO:0000256" key="1">
    <source>
        <dbReference type="ARBA" id="ARBA00004164"/>
    </source>
</evidence>